<proteinExistence type="predicted"/>
<comment type="caution">
    <text evidence="1">The sequence shown here is derived from an EMBL/GenBank/DDBJ whole genome shotgun (WGS) entry which is preliminary data.</text>
</comment>
<dbReference type="Proteomes" id="UP000324479">
    <property type="component" value="Unassembled WGS sequence"/>
</dbReference>
<keyword evidence="2" id="KW-1185">Reference proteome</keyword>
<dbReference type="RefSeq" id="WP_150079428.1">
    <property type="nucleotide sequence ID" value="NZ_VWOX01000022.1"/>
</dbReference>
<organism evidence="1 2">
    <name type="scientific">Roseiconus nitratireducens</name>
    <dbReference type="NCBI Taxonomy" id="2605748"/>
    <lineage>
        <taxon>Bacteria</taxon>
        <taxon>Pseudomonadati</taxon>
        <taxon>Planctomycetota</taxon>
        <taxon>Planctomycetia</taxon>
        <taxon>Pirellulales</taxon>
        <taxon>Pirellulaceae</taxon>
        <taxon>Roseiconus</taxon>
    </lineage>
</organism>
<dbReference type="AlphaFoldDB" id="A0A5M6D1R6"/>
<evidence type="ECO:0000313" key="2">
    <source>
        <dbReference type="Proteomes" id="UP000324479"/>
    </source>
</evidence>
<name>A0A5M6D1R6_9BACT</name>
<dbReference type="EMBL" id="VWOX01000022">
    <property type="protein sequence ID" value="KAA5539055.1"/>
    <property type="molecule type" value="Genomic_DNA"/>
</dbReference>
<sequence length="116" mass="13131">MHRVPIVFSQAGRWIERWLPSFSETESAFAADREIVEFFGGPLDGHRELVDAAKLYHLPPALEIPLVCHAGAQTRWLDGRLGSNAFGQASRVALYDLVQEGPVWKYRFCQFVQSVD</sequence>
<reference evidence="1 2" key="1">
    <citation type="submission" date="2019-08" db="EMBL/GenBank/DDBJ databases">
        <authorList>
            <person name="Dhanesh K."/>
            <person name="Kumar G."/>
            <person name="Sasikala C."/>
            <person name="Venkata Ramana C."/>
        </authorList>
    </citation>
    <scope>NUCLEOTIDE SEQUENCE [LARGE SCALE GENOMIC DNA]</scope>
    <source>
        <strain evidence="1 2">JC645</strain>
    </source>
</reference>
<evidence type="ECO:0000313" key="1">
    <source>
        <dbReference type="EMBL" id="KAA5539055.1"/>
    </source>
</evidence>
<protein>
    <submittedName>
        <fullName evidence="1">Uncharacterized protein</fullName>
    </submittedName>
</protein>
<gene>
    <name evidence="1" type="ORF">FYK55_25275</name>
</gene>
<accession>A0A5M6D1R6</accession>